<dbReference type="GO" id="GO:0006355">
    <property type="term" value="P:regulation of DNA-templated transcription"/>
    <property type="evidence" value="ECO:0007669"/>
    <property type="project" value="TreeGrafter"/>
</dbReference>
<dbReference type="Gene3D" id="3.40.50.2300">
    <property type="match status" value="1"/>
</dbReference>
<dbReference type="InterPro" id="IPR011006">
    <property type="entry name" value="CheY-like_superfamily"/>
</dbReference>
<evidence type="ECO:0000259" key="5">
    <source>
        <dbReference type="PROSITE" id="PS50110"/>
    </source>
</evidence>
<dbReference type="SMART" id="SM00448">
    <property type="entry name" value="REC"/>
    <property type="match status" value="1"/>
</dbReference>
<proteinExistence type="predicted"/>
<gene>
    <name evidence="6" type="ORF">OMM_06962</name>
</gene>
<dbReference type="GO" id="GO:0000976">
    <property type="term" value="F:transcription cis-regulatory region binding"/>
    <property type="evidence" value="ECO:0007669"/>
    <property type="project" value="TreeGrafter"/>
</dbReference>
<dbReference type="GO" id="GO:0000156">
    <property type="term" value="F:phosphorelay response regulator activity"/>
    <property type="evidence" value="ECO:0007669"/>
    <property type="project" value="TreeGrafter"/>
</dbReference>
<feature type="modified residue" description="4-aspartylphosphate" evidence="4">
    <location>
        <position position="54"/>
    </location>
</feature>
<dbReference type="InterPro" id="IPR039420">
    <property type="entry name" value="WalR-like"/>
</dbReference>
<organism evidence="6 7">
    <name type="scientific">Candidatus Magnetoglobus multicellularis str. Araruama</name>
    <dbReference type="NCBI Taxonomy" id="890399"/>
    <lineage>
        <taxon>Bacteria</taxon>
        <taxon>Pseudomonadati</taxon>
        <taxon>Thermodesulfobacteriota</taxon>
        <taxon>Desulfobacteria</taxon>
        <taxon>Desulfobacterales</taxon>
        <taxon>Desulfobacteraceae</taxon>
        <taxon>Candidatus Magnetoglobus</taxon>
    </lineage>
</organism>
<evidence type="ECO:0000256" key="2">
    <source>
        <dbReference type="ARBA" id="ARBA00023012"/>
    </source>
</evidence>
<dbReference type="AlphaFoldDB" id="A0A1V1PF38"/>
<dbReference type="Proteomes" id="UP000189670">
    <property type="component" value="Unassembled WGS sequence"/>
</dbReference>
<reference evidence="7" key="1">
    <citation type="submission" date="2012-11" db="EMBL/GenBank/DDBJ databases">
        <authorList>
            <person name="Lucero-Rivera Y.E."/>
            <person name="Tovar-Ramirez D."/>
        </authorList>
    </citation>
    <scope>NUCLEOTIDE SEQUENCE [LARGE SCALE GENOMIC DNA]</scope>
    <source>
        <strain evidence="7">Araruama</strain>
    </source>
</reference>
<evidence type="ECO:0000256" key="3">
    <source>
        <dbReference type="ARBA" id="ARBA00023125"/>
    </source>
</evidence>
<evidence type="ECO:0000256" key="4">
    <source>
        <dbReference type="PROSITE-ProRule" id="PRU00169"/>
    </source>
</evidence>
<dbReference type="GO" id="GO:0032993">
    <property type="term" value="C:protein-DNA complex"/>
    <property type="evidence" value="ECO:0007669"/>
    <property type="project" value="TreeGrafter"/>
</dbReference>
<dbReference type="Pfam" id="PF00072">
    <property type="entry name" value="Response_reg"/>
    <property type="match status" value="1"/>
</dbReference>
<dbReference type="SUPFAM" id="SSF52172">
    <property type="entry name" value="CheY-like"/>
    <property type="match status" value="1"/>
</dbReference>
<keyword evidence="3" id="KW-0238">DNA-binding</keyword>
<comment type="caution">
    <text evidence="6">The sequence shown here is derived from an EMBL/GenBank/DDBJ whole genome shotgun (WGS) entry which is preliminary data.</text>
</comment>
<evidence type="ECO:0000313" key="7">
    <source>
        <dbReference type="Proteomes" id="UP000189670"/>
    </source>
</evidence>
<keyword evidence="2" id="KW-0902">Two-component regulatory system</keyword>
<dbReference type="GO" id="GO:0005829">
    <property type="term" value="C:cytosol"/>
    <property type="evidence" value="ECO:0007669"/>
    <property type="project" value="TreeGrafter"/>
</dbReference>
<dbReference type="PANTHER" id="PTHR48111">
    <property type="entry name" value="REGULATOR OF RPOS"/>
    <property type="match status" value="1"/>
</dbReference>
<name>A0A1V1PF38_9BACT</name>
<feature type="domain" description="Response regulatory" evidence="5">
    <location>
        <begin position="5"/>
        <end position="119"/>
    </location>
</feature>
<protein>
    <submittedName>
        <fullName evidence="6">Response regulator receiver protein</fullName>
    </submittedName>
</protein>
<evidence type="ECO:0000313" key="6">
    <source>
        <dbReference type="EMBL" id="ETR73388.1"/>
    </source>
</evidence>
<dbReference type="PROSITE" id="PS50110">
    <property type="entry name" value="RESPONSE_REGULATORY"/>
    <property type="match status" value="1"/>
</dbReference>
<accession>A0A1V1PF38</accession>
<dbReference type="PANTHER" id="PTHR48111:SF40">
    <property type="entry name" value="PHOSPHATE REGULON TRANSCRIPTIONAL REGULATORY PROTEIN PHOB"/>
    <property type="match status" value="1"/>
</dbReference>
<dbReference type="InterPro" id="IPR001789">
    <property type="entry name" value="Sig_transdc_resp-reg_receiver"/>
</dbReference>
<sequence>MDELKILLVDDEQEFVSTLAERLEIRNMKVSVAMDGETALSIVEQKLPQVIVLDVMMPGLNGLDVLERIKSIDPRIQVILLSGHGSTKDGIKGLKLGAFDFLIKPIDIDELIIKLNEGWKKYCENQ</sequence>
<evidence type="ECO:0000256" key="1">
    <source>
        <dbReference type="ARBA" id="ARBA00022553"/>
    </source>
</evidence>
<keyword evidence="1 4" id="KW-0597">Phosphoprotein</keyword>
<dbReference type="EMBL" id="ATBP01000064">
    <property type="protein sequence ID" value="ETR73388.1"/>
    <property type="molecule type" value="Genomic_DNA"/>
</dbReference>